<protein>
    <submittedName>
        <fullName evidence="2">Uncharacterized protein</fullName>
    </submittedName>
</protein>
<evidence type="ECO:0000256" key="1">
    <source>
        <dbReference type="SAM" id="Phobius"/>
    </source>
</evidence>
<keyword evidence="1" id="KW-0472">Membrane</keyword>
<reference evidence="2" key="1">
    <citation type="submission" date="2023-06" db="EMBL/GenBank/DDBJ databases">
        <title>Genome-scale phylogeny and comparative genomics of the fungal order Sordariales.</title>
        <authorList>
            <consortium name="Lawrence Berkeley National Laboratory"/>
            <person name="Hensen N."/>
            <person name="Bonometti L."/>
            <person name="Westerberg I."/>
            <person name="Brannstrom I.O."/>
            <person name="Guillou S."/>
            <person name="Cros-Aarteil S."/>
            <person name="Calhoun S."/>
            <person name="Haridas S."/>
            <person name="Kuo A."/>
            <person name="Mondo S."/>
            <person name="Pangilinan J."/>
            <person name="Riley R."/>
            <person name="Labutti K."/>
            <person name="Andreopoulos B."/>
            <person name="Lipzen A."/>
            <person name="Chen C."/>
            <person name="Yanf M."/>
            <person name="Daum C."/>
            <person name="Ng V."/>
            <person name="Clum A."/>
            <person name="Steindorff A."/>
            <person name="Ohm R."/>
            <person name="Martin F."/>
            <person name="Silar P."/>
            <person name="Natvig D."/>
            <person name="Lalanne C."/>
            <person name="Gautier V."/>
            <person name="Ament-Velasquez S.L."/>
            <person name="Kruys A."/>
            <person name="Hutchinson M.I."/>
            <person name="Powell A.J."/>
            <person name="Barry K."/>
            <person name="Miller A.N."/>
            <person name="Grigoriev I.V."/>
            <person name="Debuchy R."/>
            <person name="Gladieux P."/>
            <person name="Thoren M.H."/>
            <person name="Johannesson H."/>
        </authorList>
    </citation>
    <scope>NUCLEOTIDE SEQUENCE</scope>
    <source>
        <strain evidence="2">CBS 307.81</strain>
    </source>
</reference>
<keyword evidence="3" id="KW-1185">Reference proteome</keyword>
<feature type="transmembrane region" description="Helical" evidence="1">
    <location>
        <begin position="7"/>
        <end position="28"/>
    </location>
</feature>
<proteinExistence type="predicted"/>
<dbReference type="Proteomes" id="UP001174997">
    <property type="component" value="Unassembled WGS sequence"/>
</dbReference>
<evidence type="ECO:0000313" key="2">
    <source>
        <dbReference type="EMBL" id="KAK0673795.1"/>
    </source>
</evidence>
<accession>A0AA39ZMH0</accession>
<keyword evidence="1" id="KW-1133">Transmembrane helix</keyword>
<comment type="caution">
    <text evidence="2">The sequence shown here is derived from an EMBL/GenBank/DDBJ whole genome shotgun (WGS) entry which is preliminary data.</text>
</comment>
<dbReference type="AlphaFoldDB" id="A0AA39ZMH0"/>
<organism evidence="2 3">
    <name type="scientific">Cercophora samala</name>
    <dbReference type="NCBI Taxonomy" id="330535"/>
    <lineage>
        <taxon>Eukaryota</taxon>
        <taxon>Fungi</taxon>
        <taxon>Dikarya</taxon>
        <taxon>Ascomycota</taxon>
        <taxon>Pezizomycotina</taxon>
        <taxon>Sordariomycetes</taxon>
        <taxon>Sordariomycetidae</taxon>
        <taxon>Sordariales</taxon>
        <taxon>Lasiosphaeriaceae</taxon>
        <taxon>Cercophora</taxon>
    </lineage>
</organism>
<dbReference type="EMBL" id="JAULSY010000004">
    <property type="protein sequence ID" value="KAK0673795.1"/>
    <property type="molecule type" value="Genomic_DNA"/>
</dbReference>
<gene>
    <name evidence="2" type="ORF">QBC41DRAFT_310580</name>
</gene>
<sequence>MRARLVGLFLFDTPFFLFVLTSTTYYWACRHTHTQEAGSFANLPTYKRPSPRDGDYIISIIPPFNSGKIKFGGMDIGRREDWWRIMIGFLTFCEAFFGGITMILGYGRFMMGLI</sequence>
<name>A0AA39ZMH0_9PEZI</name>
<keyword evidence="1" id="KW-0812">Transmembrane</keyword>
<evidence type="ECO:0000313" key="3">
    <source>
        <dbReference type="Proteomes" id="UP001174997"/>
    </source>
</evidence>
<feature type="transmembrane region" description="Helical" evidence="1">
    <location>
        <begin position="82"/>
        <end position="106"/>
    </location>
</feature>